<comment type="caution">
    <text evidence="11">The sequence shown here is derived from an EMBL/GenBank/DDBJ whole genome shotgun (WGS) entry which is preliminary data.</text>
</comment>
<feature type="domain" description="CCHC-type" evidence="10">
    <location>
        <begin position="144"/>
        <end position="159"/>
    </location>
</feature>
<evidence type="ECO:0000256" key="5">
    <source>
        <dbReference type="ARBA" id="ARBA00022771"/>
    </source>
</evidence>
<evidence type="ECO:0000256" key="2">
    <source>
        <dbReference type="ARBA" id="ARBA00022664"/>
    </source>
</evidence>
<dbReference type="KEGG" id="mrr:Moror_7328"/>
<feature type="compositionally biased region" description="Basic and acidic residues" evidence="9">
    <location>
        <begin position="415"/>
        <end position="446"/>
    </location>
</feature>
<dbReference type="SUPFAM" id="SSF57756">
    <property type="entry name" value="Retrovirus zinc finger-like domains"/>
    <property type="match status" value="1"/>
</dbReference>
<keyword evidence="5 8" id="KW-0863">Zinc-finger</keyword>
<dbReference type="Gene3D" id="4.10.60.10">
    <property type="entry name" value="Zinc finger, CCHC-type"/>
    <property type="match status" value="2"/>
</dbReference>
<proteinExistence type="predicted"/>
<dbReference type="OrthoDB" id="7608935at2759"/>
<dbReference type="STRING" id="1381753.V2X9X0"/>
<accession>V2X9X0</accession>
<dbReference type="InterPro" id="IPR051644">
    <property type="entry name" value="TRAMP_AT-DNA-binding"/>
</dbReference>
<evidence type="ECO:0000256" key="8">
    <source>
        <dbReference type="PROSITE-ProRule" id="PRU00047"/>
    </source>
</evidence>
<dbReference type="PANTHER" id="PTHR46543:SF1">
    <property type="entry name" value="ZINC FINGER CCHC DOMAIN-CONTAINING PROTEIN 7"/>
    <property type="match status" value="1"/>
</dbReference>
<dbReference type="GO" id="GO:0006397">
    <property type="term" value="P:mRNA processing"/>
    <property type="evidence" value="ECO:0007669"/>
    <property type="project" value="UniProtKB-KW"/>
</dbReference>
<evidence type="ECO:0000313" key="12">
    <source>
        <dbReference type="Proteomes" id="UP000017559"/>
    </source>
</evidence>
<keyword evidence="7" id="KW-0539">Nucleus</keyword>
<evidence type="ECO:0000256" key="3">
    <source>
        <dbReference type="ARBA" id="ARBA00022723"/>
    </source>
</evidence>
<feature type="region of interest" description="Disordered" evidence="9">
    <location>
        <begin position="353"/>
        <end position="454"/>
    </location>
</feature>
<dbReference type="GO" id="GO:0071031">
    <property type="term" value="P:nuclear mRNA surveillance of mRNA 3'-end processing"/>
    <property type="evidence" value="ECO:0007669"/>
    <property type="project" value="TreeGrafter"/>
</dbReference>
<dbReference type="PANTHER" id="PTHR46543">
    <property type="entry name" value="ZINC FINGER CCHC DOMAIN-CONTAINING PROTEIN 7"/>
    <property type="match status" value="1"/>
</dbReference>
<keyword evidence="4" id="KW-0677">Repeat</keyword>
<dbReference type="InterPro" id="IPR036875">
    <property type="entry name" value="Znf_CCHC_sf"/>
</dbReference>
<evidence type="ECO:0000259" key="10">
    <source>
        <dbReference type="PROSITE" id="PS50158"/>
    </source>
</evidence>
<dbReference type="Pfam" id="PF00098">
    <property type="entry name" value="zf-CCHC"/>
    <property type="match status" value="1"/>
</dbReference>
<organism evidence="11 12">
    <name type="scientific">Moniliophthora roreri (strain MCA 2997)</name>
    <name type="common">Cocoa frosty pod rot fungus</name>
    <name type="synonym">Crinipellis roreri</name>
    <dbReference type="NCBI Taxonomy" id="1381753"/>
    <lineage>
        <taxon>Eukaryota</taxon>
        <taxon>Fungi</taxon>
        <taxon>Dikarya</taxon>
        <taxon>Basidiomycota</taxon>
        <taxon>Agaricomycotina</taxon>
        <taxon>Agaricomycetes</taxon>
        <taxon>Agaricomycetidae</taxon>
        <taxon>Agaricales</taxon>
        <taxon>Marasmiineae</taxon>
        <taxon>Marasmiaceae</taxon>
        <taxon>Moniliophthora</taxon>
    </lineage>
</organism>
<dbReference type="GO" id="GO:0008270">
    <property type="term" value="F:zinc ion binding"/>
    <property type="evidence" value="ECO:0007669"/>
    <property type="project" value="UniProtKB-KW"/>
</dbReference>
<dbReference type="AlphaFoldDB" id="V2X9X0"/>
<dbReference type="GO" id="GO:0071038">
    <property type="term" value="P:TRAMP-dependent tRNA surveillance pathway"/>
    <property type="evidence" value="ECO:0007669"/>
    <property type="project" value="TreeGrafter"/>
</dbReference>
<dbReference type="GO" id="GO:0071035">
    <property type="term" value="P:nuclear polyadenylation-dependent rRNA catabolic process"/>
    <property type="evidence" value="ECO:0007669"/>
    <property type="project" value="TreeGrafter"/>
</dbReference>
<gene>
    <name evidence="11" type="ORF">Moror_7328</name>
</gene>
<evidence type="ECO:0000313" key="11">
    <source>
        <dbReference type="EMBL" id="ESK95983.1"/>
    </source>
</evidence>
<dbReference type="GO" id="GO:0071036">
    <property type="term" value="P:nuclear polyadenylation-dependent snoRNA catabolic process"/>
    <property type="evidence" value="ECO:0007669"/>
    <property type="project" value="TreeGrafter"/>
</dbReference>
<sequence>MAQDLFYIDLTPDTNIVTEEKERAEEVQKIAEKQEHPESTLLLPSHVSVLGSLPVQNIPSPPSLDTADDYIEFLDYGGPSSEAGLVRYFETQEEKGQPNATITVCKRCGAKGEHKTSNCPVIICLTCGVRNEHTTHSCPISKVCFSCGMKGHINANCPNRGLRYNESKYDDCHRCGSAIHSTHECPTVWRLYEYVSETDKNKTLKTRRSKKKLPLGQGGEGYIAEDVWCYNCGGSGHWGDDCKVTPHNGDAPAEYSAFGSNNLFSGPFADFSADQASTTRHEPQEWEKEDYWGDRVPTNVGKKGRKKEIATLKAQQRDEDDDWFAPLQPIRRPNASGKMKFNIKAGTSLLDRISDIPVAAEEGPWKKRSRDDEGGDSKSSRGWEKDRKKDREKDRGNRGQHAEDLRDKDRRKKDRNTNYDSRRSRDKLERHDSRNSDLSRRSENGPRYRGGYNR</sequence>
<name>V2X9X0_MONRO</name>
<feature type="compositionally biased region" description="Basic and acidic residues" evidence="9">
    <location>
        <begin position="363"/>
        <end position="408"/>
    </location>
</feature>
<comment type="subcellular location">
    <subcellularLocation>
        <location evidence="1">Nucleus</location>
    </subcellularLocation>
</comment>
<dbReference type="SMART" id="SM00343">
    <property type="entry name" value="ZnF_C2HC"/>
    <property type="match status" value="5"/>
</dbReference>
<evidence type="ECO:0000256" key="9">
    <source>
        <dbReference type="SAM" id="MobiDB-lite"/>
    </source>
</evidence>
<keyword evidence="12" id="KW-1185">Reference proteome</keyword>
<evidence type="ECO:0000256" key="7">
    <source>
        <dbReference type="ARBA" id="ARBA00023242"/>
    </source>
</evidence>
<dbReference type="PROSITE" id="PS50158">
    <property type="entry name" value="ZF_CCHC"/>
    <property type="match status" value="2"/>
</dbReference>
<dbReference type="Proteomes" id="UP000017559">
    <property type="component" value="Unassembled WGS sequence"/>
</dbReference>
<dbReference type="GO" id="GO:0031499">
    <property type="term" value="C:TRAMP complex"/>
    <property type="evidence" value="ECO:0007669"/>
    <property type="project" value="TreeGrafter"/>
</dbReference>
<dbReference type="GO" id="GO:0003723">
    <property type="term" value="F:RNA binding"/>
    <property type="evidence" value="ECO:0007669"/>
    <property type="project" value="TreeGrafter"/>
</dbReference>
<dbReference type="HOGENOM" id="CLU_028683_0_0_1"/>
<keyword evidence="6" id="KW-0862">Zinc</keyword>
<dbReference type="GO" id="GO:0071039">
    <property type="term" value="P:nuclear polyadenylation-dependent CUT catabolic process"/>
    <property type="evidence" value="ECO:0007669"/>
    <property type="project" value="TreeGrafter"/>
</dbReference>
<keyword evidence="2" id="KW-0507">mRNA processing</keyword>
<dbReference type="GO" id="GO:0071037">
    <property type="term" value="P:nuclear polyadenylation-dependent snRNA catabolic process"/>
    <property type="evidence" value="ECO:0007669"/>
    <property type="project" value="TreeGrafter"/>
</dbReference>
<evidence type="ECO:0000256" key="4">
    <source>
        <dbReference type="ARBA" id="ARBA00022737"/>
    </source>
</evidence>
<dbReference type="InterPro" id="IPR001878">
    <property type="entry name" value="Znf_CCHC"/>
</dbReference>
<keyword evidence="3" id="KW-0479">Metal-binding</keyword>
<evidence type="ECO:0000256" key="6">
    <source>
        <dbReference type="ARBA" id="ARBA00022833"/>
    </source>
</evidence>
<feature type="domain" description="CCHC-type" evidence="10">
    <location>
        <begin position="229"/>
        <end position="243"/>
    </location>
</feature>
<evidence type="ECO:0000256" key="1">
    <source>
        <dbReference type="ARBA" id="ARBA00004123"/>
    </source>
</evidence>
<dbReference type="EMBL" id="AWSO01000055">
    <property type="protein sequence ID" value="ESK95983.1"/>
    <property type="molecule type" value="Genomic_DNA"/>
</dbReference>
<reference evidence="11 12" key="1">
    <citation type="journal article" date="2014" name="BMC Genomics">
        <title>Genome and secretome analysis of the hemibiotrophic fungal pathogen, Moniliophthora roreri, which causes frosty pod rot disease of cacao: mechanisms of the biotrophic and necrotrophic phases.</title>
        <authorList>
            <person name="Meinhardt L.W."/>
            <person name="Costa G.G.L."/>
            <person name="Thomazella D.P.T."/>
            <person name="Teixeira P.J.P.L."/>
            <person name="Carazzolle M.F."/>
            <person name="Schuster S.C."/>
            <person name="Carlson J.E."/>
            <person name="Guiltinan M.J."/>
            <person name="Mieczkowski P."/>
            <person name="Farmer A."/>
            <person name="Ramaraj T."/>
            <person name="Crozier J."/>
            <person name="Davis R.E."/>
            <person name="Shao J."/>
            <person name="Melnick R.L."/>
            <person name="Pereira G.A.G."/>
            <person name="Bailey B.A."/>
        </authorList>
    </citation>
    <scope>NUCLEOTIDE SEQUENCE [LARGE SCALE GENOMIC DNA]</scope>
    <source>
        <strain evidence="11 12">MCA 2997</strain>
    </source>
</reference>
<feature type="region of interest" description="Disordered" evidence="9">
    <location>
        <begin position="295"/>
        <end position="339"/>
    </location>
</feature>
<protein>
    <submittedName>
        <fullName evidence="11">Mrna-nucleus export-related protein</fullName>
    </submittedName>
</protein>